<keyword evidence="6" id="KW-0479">Metal-binding</keyword>
<dbReference type="GO" id="GO:0004571">
    <property type="term" value="F:mannosyl-oligosaccharide 1,2-alpha-mannosidase activity"/>
    <property type="evidence" value="ECO:0007669"/>
    <property type="project" value="InterPro"/>
</dbReference>
<feature type="compositionally biased region" description="Basic and acidic residues" evidence="8">
    <location>
        <begin position="1020"/>
        <end position="1049"/>
    </location>
</feature>
<feature type="active site" description="Proton donor" evidence="5">
    <location>
        <position position="162"/>
    </location>
</feature>
<reference evidence="11" key="1">
    <citation type="submission" date="2022-01" db="EMBL/GenBank/DDBJ databases">
        <authorList>
            <person name="King R."/>
        </authorList>
    </citation>
    <scope>NUCLEOTIDE SEQUENCE</scope>
</reference>
<dbReference type="EC" id="3.2.1.-" evidence="7"/>
<protein>
    <recommendedName>
        <fullName evidence="7">alpha-1,2-Mannosidase</fullName>
        <ecNumber evidence="7">3.2.1.-</ecNumber>
    </recommendedName>
</protein>
<dbReference type="InterPro" id="IPR012341">
    <property type="entry name" value="6hp_glycosidase-like_sf"/>
</dbReference>
<dbReference type="PANTHER" id="PTHR45679">
    <property type="entry name" value="ER DEGRADATION-ENHANCING ALPHA-MANNOSIDASE-LIKE PROTEIN 2"/>
    <property type="match status" value="1"/>
</dbReference>
<keyword evidence="4" id="KW-0325">Glycoprotein</keyword>
<sequence>MLFNNFRLIFCVISSIFAIFSVFSSCFGDPSSTKKEHSGRNLFHSETSDSSGSSWKSGRMSEKERIELREEARDMFYHAYRAYMDRAYPADELMPLSCKGRYRGVSPSRGDIDDSLGNFSLTLIDTLDTLALFGDLEEFESAVKLVIDDVTFDNDVVVSVFETNIRVLGGLLSAHVIAEYLQQRDDVMKWYKGQLLDKAKDVGYRLLPAFNTTTGIPHSRVNMKYGLKHDKLDQFSRETCTACAGSMILEMAALSRLTGDEIFEMKAQKAMDELWKMRHRGSDLMGTILNVHSGDWIRRDSGVGAGIDSYYEYCLKAYVLLGDDKYLNRFNRHYEAVMKYISQGPMLLDVHMHRPHTNSRNFMDALLAFWPALQVLKGDIKPAVETHEMLYQVMQRHKFIPEAFTTDFRVHWGNHPLRPEFLESTYFLYKATGDPYYLEAGKTVLKSLQRYARVPCGYAAVNDVRTGKKEDRMDSFVLAETLKYLYLLFSGENEDSPIDLDEFLFTTEGHLLPLSLANGTQKIEETDEKFDRTCPNAFLLFPETFRKPLENLVEGTCPKFPASRRRKLTAGEFSPANLDHLRMIKDMGINVLALDDGKVQFLHTYASALSTADAEEGLAFMREMLEFSRHQSQLPQQPQQAVAMTTREQDGRLTTVVMAAGPAQFGENLQGDREIKAYATLVEPPRACEEPENAEKLRGKIAVMERGDCMFVEKVRRVQKAGAVGAIVLDTTPGTGAGHSPFFSMSGDGKNDVTIPAVFLFTEESSKLLLKLKRHPRGVEISLGELRENEDKISSKNLNFGKFEENEENDEFFKFSQSGKNYEFTRVHGKKKIEENGKNKEKLQKIEGSKIESISSEFSARFDKSEGKLKEIEENGGKFSKSSKFYSDFEEEETNVFEKLKISVKNFIDKHTGMKFVRKNEENEEKIKKPEEIEEKLKKIEDSENILKTIEKIVNHKIDPIFSKLPSSLVKSEENEEHLKKIEGNKENLKKNSKIEKNKIDPISSECSSRPEKNEDEENDQKIEETEDKLNEIEENKGKLEKIENHKIDPISSTFSSRVEKSKQNEENEEKLKKFEKKIEKDDIEQISSKFSSRLEKTEEVRRKIQETHQKSSKSSEYSSKIIEIGPFRAILDDYKVKITRNNPGKSSKKSYTNPRVNEEWRKIRKTLLKMLLKEENEELLVPLNILGIYYSTLRGEIGGDAGGIEEVRQTEWLLEELNEEFSG</sequence>
<dbReference type="AlphaFoldDB" id="A0A9N9TRE9"/>
<evidence type="ECO:0000256" key="2">
    <source>
        <dbReference type="ARBA" id="ARBA00007658"/>
    </source>
</evidence>
<comment type="subcellular location">
    <subcellularLocation>
        <location evidence="1">Endoplasmic reticulum</location>
    </subcellularLocation>
</comment>
<dbReference type="OrthoDB" id="8118055at2759"/>
<feature type="binding site" evidence="6">
    <location>
        <position position="507"/>
    </location>
    <ligand>
        <name>Ca(2+)</name>
        <dbReference type="ChEBI" id="CHEBI:29108"/>
    </ligand>
</feature>
<feature type="compositionally biased region" description="Basic and acidic residues" evidence="8">
    <location>
        <begin position="1058"/>
        <end position="1071"/>
    </location>
</feature>
<feature type="active site" evidence="5">
    <location>
        <position position="308"/>
    </location>
</feature>
<evidence type="ECO:0000256" key="1">
    <source>
        <dbReference type="ARBA" id="ARBA00004240"/>
    </source>
</evidence>
<feature type="region of interest" description="Disordered" evidence="8">
    <location>
        <begin position="965"/>
        <end position="1071"/>
    </location>
</feature>
<evidence type="ECO:0000256" key="9">
    <source>
        <dbReference type="SAM" id="SignalP"/>
    </source>
</evidence>
<comment type="similarity">
    <text evidence="2 7">Belongs to the glycosyl hydrolase 47 family.</text>
</comment>
<keyword evidence="6" id="KW-0106">Calcium</keyword>
<dbReference type="GO" id="GO:0044322">
    <property type="term" value="C:endoplasmic reticulum quality control compartment"/>
    <property type="evidence" value="ECO:0007669"/>
    <property type="project" value="GOC"/>
</dbReference>
<accession>A0A9N9TRE9</accession>
<feature type="region of interest" description="Disordered" evidence="8">
    <location>
        <begin position="31"/>
        <end position="58"/>
    </location>
</feature>
<evidence type="ECO:0000256" key="5">
    <source>
        <dbReference type="PIRSR" id="PIRSR601382-1"/>
    </source>
</evidence>
<name>A0A9N9TRE9_PHYSR</name>
<evidence type="ECO:0000313" key="12">
    <source>
        <dbReference type="Proteomes" id="UP001153712"/>
    </source>
</evidence>
<feature type="domain" description="PA" evidence="10">
    <location>
        <begin position="679"/>
        <end position="766"/>
    </location>
</feature>
<dbReference type="Proteomes" id="UP001153712">
    <property type="component" value="Chromosome 3"/>
</dbReference>
<dbReference type="Gene3D" id="1.50.10.10">
    <property type="match status" value="1"/>
</dbReference>
<dbReference type="SUPFAM" id="SSF52025">
    <property type="entry name" value="PA domain"/>
    <property type="match status" value="1"/>
</dbReference>
<dbReference type="PROSITE" id="PS51257">
    <property type="entry name" value="PROKAR_LIPOPROTEIN"/>
    <property type="match status" value="1"/>
</dbReference>
<keyword evidence="7" id="KW-0326">Glycosidase</keyword>
<evidence type="ECO:0000256" key="8">
    <source>
        <dbReference type="SAM" id="MobiDB-lite"/>
    </source>
</evidence>
<dbReference type="Pfam" id="PF02225">
    <property type="entry name" value="PA"/>
    <property type="match status" value="1"/>
</dbReference>
<dbReference type="InterPro" id="IPR046450">
    <property type="entry name" value="PA_dom_sf"/>
</dbReference>
<keyword evidence="12" id="KW-1185">Reference proteome</keyword>
<dbReference type="InterPro" id="IPR044674">
    <property type="entry name" value="EDEM1/2/3"/>
</dbReference>
<feature type="chain" id="PRO_5040256095" description="alpha-1,2-Mannosidase" evidence="9">
    <location>
        <begin position="29"/>
        <end position="1224"/>
    </location>
</feature>
<feature type="compositionally biased region" description="Basic and acidic residues" evidence="8">
    <location>
        <begin position="971"/>
        <end position="1000"/>
    </location>
</feature>
<dbReference type="PRINTS" id="PR00747">
    <property type="entry name" value="GLYHDRLASE47"/>
</dbReference>
<proteinExistence type="inferred from homology"/>
<feature type="active site" evidence="5">
    <location>
        <position position="420"/>
    </location>
</feature>
<comment type="cofactor">
    <cofactor evidence="6">
        <name>Ca(2+)</name>
        <dbReference type="ChEBI" id="CHEBI:29108"/>
    </cofactor>
</comment>
<feature type="compositionally biased region" description="Low complexity" evidence="8">
    <location>
        <begin position="48"/>
        <end position="58"/>
    </location>
</feature>
<dbReference type="InterPro" id="IPR003137">
    <property type="entry name" value="PA_domain"/>
</dbReference>
<dbReference type="Pfam" id="PF01532">
    <property type="entry name" value="Glyco_hydro_47"/>
    <property type="match status" value="1"/>
</dbReference>
<evidence type="ECO:0000259" key="10">
    <source>
        <dbReference type="Pfam" id="PF02225"/>
    </source>
</evidence>
<feature type="active site" description="Proton donor" evidence="5">
    <location>
        <position position="402"/>
    </location>
</feature>
<organism evidence="11 12">
    <name type="scientific">Phyllotreta striolata</name>
    <name type="common">Striped flea beetle</name>
    <name type="synonym">Crioceris striolata</name>
    <dbReference type="NCBI Taxonomy" id="444603"/>
    <lineage>
        <taxon>Eukaryota</taxon>
        <taxon>Metazoa</taxon>
        <taxon>Ecdysozoa</taxon>
        <taxon>Arthropoda</taxon>
        <taxon>Hexapoda</taxon>
        <taxon>Insecta</taxon>
        <taxon>Pterygota</taxon>
        <taxon>Neoptera</taxon>
        <taxon>Endopterygota</taxon>
        <taxon>Coleoptera</taxon>
        <taxon>Polyphaga</taxon>
        <taxon>Cucujiformia</taxon>
        <taxon>Chrysomeloidea</taxon>
        <taxon>Chrysomelidae</taxon>
        <taxon>Galerucinae</taxon>
        <taxon>Alticini</taxon>
        <taxon>Phyllotreta</taxon>
    </lineage>
</organism>
<dbReference type="InterPro" id="IPR001382">
    <property type="entry name" value="Glyco_hydro_47"/>
</dbReference>
<dbReference type="InterPro" id="IPR036026">
    <property type="entry name" value="Seven-hairpin_glycosidases"/>
</dbReference>
<gene>
    <name evidence="11" type="ORF">PHYEVI_LOCUS7215</name>
</gene>
<dbReference type="GO" id="GO:0005975">
    <property type="term" value="P:carbohydrate metabolic process"/>
    <property type="evidence" value="ECO:0007669"/>
    <property type="project" value="InterPro"/>
</dbReference>
<dbReference type="GO" id="GO:0016020">
    <property type="term" value="C:membrane"/>
    <property type="evidence" value="ECO:0007669"/>
    <property type="project" value="InterPro"/>
</dbReference>
<evidence type="ECO:0000256" key="4">
    <source>
        <dbReference type="ARBA" id="ARBA00023180"/>
    </source>
</evidence>
<feature type="signal peptide" evidence="9">
    <location>
        <begin position="1"/>
        <end position="28"/>
    </location>
</feature>
<keyword evidence="9" id="KW-0732">Signal</keyword>
<evidence type="ECO:0000313" key="11">
    <source>
        <dbReference type="EMBL" id="CAG9860867.1"/>
    </source>
</evidence>
<dbReference type="PANTHER" id="PTHR45679:SF2">
    <property type="entry name" value="ER DEGRADATION-ENHANCING ALPHA-MANNOSIDASE-LIKE PROTEIN 3"/>
    <property type="match status" value="1"/>
</dbReference>
<evidence type="ECO:0000256" key="6">
    <source>
        <dbReference type="PIRSR" id="PIRSR601382-2"/>
    </source>
</evidence>
<evidence type="ECO:0000256" key="3">
    <source>
        <dbReference type="ARBA" id="ARBA00022824"/>
    </source>
</evidence>
<dbReference type="GO" id="GO:1904380">
    <property type="term" value="P:endoplasmic reticulum mannose trimming"/>
    <property type="evidence" value="ECO:0007669"/>
    <property type="project" value="InterPro"/>
</dbReference>
<evidence type="ECO:0000256" key="7">
    <source>
        <dbReference type="RuleBase" id="RU361193"/>
    </source>
</evidence>
<dbReference type="GO" id="GO:0005509">
    <property type="term" value="F:calcium ion binding"/>
    <property type="evidence" value="ECO:0007669"/>
    <property type="project" value="InterPro"/>
</dbReference>
<dbReference type="SUPFAM" id="SSF48225">
    <property type="entry name" value="Seven-hairpin glycosidases"/>
    <property type="match status" value="1"/>
</dbReference>
<dbReference type="Gene3D" id="3.50.30.30">
    <property type="match status" value="1"/>
</dbReference>
<keyword evidence="3" id="KW-0256">Endoplasmic reticulum</keyword>
<keyword evidence="7" id="KW-0378">Hydrolase</keyword>
<dbReference type="EMBL" id="OU900096">
    <property type="protein sequence ID" value="CAG9860867.1"/>
    <property type="molecule type" value="Genomic_DNA"/>
</dbReference>